<dbReference type="Pfam" id="PF25179">
    <property type="entry name" value="LMF1_C"/>
    <property type="match status" value="1"/>
</dbReference>
<dbReference type="EMBL" id="DAKRPA010000040">
    <property type="protein sequence ID" value="DBA01864.1"/>
    <property type="molecule type" value="Genomic_DNA"/>
</dbReference>
<dbReference type="PANTHER" id="PTHR14463">
    <property type="entry name" value="LIPASE MATURATION FACTOR"/>
    <property type="match status" value="1"/>
</dbReference>
<proteinExistence type="inferred from homology"/>
<protein>
    <recommendedName>
        <fullName evidence="8">Lipase maturation factor 2</fullName>
    </recommendedName>
</protein>
<evidence type="ECO:0000256" key="2">
    <source>
        <dbReference type="ARBA" id="ARBA00005512"/>
    </source>
</evidence>
<feature type="domain" description="Lipase maturation factor 1/2 C-terminal" evidence="11">
    <location>
        <begin position="486"/>
        <end position="655"/>
    </location>
</feature>
<gene>
    <name evidence="12" type="ORF">N0F65_006012</name>
</gene>
<evidence type="ECO:0000256" key="1">
    <source>
        <dbReference type="ARBA" id="ARBA00004477"/>
    </source>
</evidence>
<evidence type="ECO:0000256" key="9">
    <source>
        <dbReference type="SAM" id="Phobius"/>
    </source>
</evidence>
<evidence type="ECO:0000313" key="12">
    <source>
        <dbReference type="EMBL" id="DBA01864.1"/>
    </source>
</evidence>
<keyword evidence="4" id="KW-0256">Endoplasmic reticulum</keyword>
<keyword evidence="3 9" id="KW-0812">Transmembrane</keyword>
<feature type="transmembrane region" description="Helical" evidence="9">
    <location>
        <begin position="176"/>
        <end position="197"/>
    </location>
</feature>
<sequence length="745" mass="84335">KSRERSPRSHARSRGLTAMSALELRFPRQFLLRSVCAVYWVAFASISTQIRGLYGEDGLEPVHVFMRKLEARNDQLQHGSVVQRFLLFPTLVWLAKPLGWAPSFLMDAVCLVGTTVAALGVCRAAWRTTVPMTILWLSYLSIALVGQTFMSFQWDAFLLEVGFLCVWLAPWWPDEALFATPCSVVWTLRFLFFKFMLMSGCVKIQARCPTWLGLTALEYHYATQPLPLPLAWFVHQLPPALNRIAVAVTLLIEGPWTFFILAPPLLLRQIAAVTQIALQIPIMLTGNYNFFNVLTTIMALACLDVVERPGSPSGSEDSEIQRQGSIHWAQVLDHVWTRWQTNPRWRGALGVATLGYCVYSWFQVFEVVRNPATTWCSWNSISIRFIPTVEETQAWIARVLPLSIAFAAIVIVCSTVLQMIRFVASAQTTSTPRWYCGLVYLLVTSLASGWVFCSSTLTLSILDRPFQHSLPPFIVNAYTTTEPFRIVSAYGLFRRMTGVGSLHRDGKVYSVVARPELIIEGTNDGGMTWLPYHFRYKPGDVAAMPRRAMPFQPRLDWQMWFAALGDYQGAPWIVHLVDKLLEGSPDVKALLDPARDPFPSAPPDAVRVHLHYYDFTRWNTAWARENPNAAIIEDTTDGRHSHPWWTRSFAREYLPAVERHNPSVRAFLDAHEWGKTPAALARCPMDVSLRHSRALCEKLARLTTHNPYASVVLALVVMAMKQISAFVGQHIASMWKPRSIKLKTL</sequence>
<feature type="transmembrane region" description="Helical" evidence="9">
    <location>
        <begin position="345"/>
        <end position="362"/>
    </location>
</feature>
<dbReference type="AlphaFoldDB" id="A0AAV2Z8L4"/>
<evidence type="ECO:0000259" key="10">
    <source>
        <dbReference type="Pfam" id="PF06762"/>
    </source>
</evidence>
<dbReference type="InterPro" id="IPR057433">
    <property type="entry name" value="LMF1/2_C"/>
</dbReference>
<comment type="caution">
    <text evidence="12">The sequence shown here is derived from an EMBL/GenBank/DDBJ whole genome shotgun (WGS) entry which is preliminary data.</text>
</comment>
<dbReference type="InterPro" id="IPR057434">
    <property type="entry name" value="LMF1/2_N"/>
</dbReference>
<dbReference type="Proteomes" id="UP001146120">
    <property type="component" value="Unassembled WGS sequence"/>
</dbReference>
<dbReference type="InterPro" id="IPR009613">
    <property type="entry name" value="LMF"/>
</dbReference>
<feature type="transmembrane region" description="Helical" evidence="9">
    <location>
        <begin position="30"/>
        <end position="50"/>
    </location>
</feature>
<name>A0AAV2Z8L4_9STRA</name>
<feature type="transmembrane region" description="Helical" evidence="9">
    <location>
        <begin position="438"/>
        <end position="462"/>
    </location>
</feature>
<evidence type="ECO:0000256" key="3">
    <source>
        <dbReference type="ARBA" id="ARBA00022692"/>
    </source>
</evidence>
<keyword evidence="6 9" id="KW-0472">Membrane</keyword>
<comment type="similarity">
    <text evidence="2">Belongs to the lipase maturation factor family.</text>
</comment>
<feature type="transmembrane region" description="Helical" evidence="9">
    <location>
        <begin position="100"/>
        <end position="122"/>
    </location>
</feature>
<dbReference type="GO" id="GO:0051604">
    <property type="term" value="P:protein maturation"/>
    <property type="evidence" value="ECO:0007669"/>
    <property type="project" value="InterPro"/>
</dbReference>
<feature type="non-terminal residue" evidence="12">
    <location>
        <position position="1"/>
    </location>
</feature>
<organism evidence="12 13">
    <name type="scientific">Lagenidium giganteum</name>
    <dbReference type="NCBI Taxonomy" id="4803"/>
    <lineage>
        <taxon>Eukaryota</taxon>
        <taxon>Sar</taxon>
        <taxon>Stramenopiles</taxon>
        <taxon>Oomycota</taxon>
        <taxon>Peronosporomycetes</taxon>
        <taxon>Pythiales</taxon>
        <taxon>Pythiaceae</taxon>
    </lineage>
</organism>
<reference evidence="12" key="1">
    <citation type="submission" date="2022-11" db="EMBL/GenBank/DDBJ databases">
        <authorList>
            <person name="Morgan W.R."/>
            <person name="Tartar A."/>
        </authorList>
    </citation>
    <scope>NUCLEOTIDE SEQUENCE</scope>
    <source>
        <strain evidence="12">ARSEF 373</strain>
    </source>
</reference>
<feature type="domain" description="Lipase maturation factor 1/2 N-terminal" evidence="10">
    <location>
        <begin position="150"/>
        <end position="304"/>
    </location>
</feature>
<keyword evidence="13" id="KW-1185">Reference proteome</keyword>
<evidence type="ECO:0000256" key="7">
    <source>
        <dbReference type="ARBA" id="ARBA00023180"/>
    </source>
</evidence>
<comment type="subcellular location">
    <subcellularLocation>
        <location evidence="1">Endoplasmic reticulum membrane</location>
        <topology evidence="1">Multi-pass membrane protein</topology>
    </subcellularLocation>
</comment>
<dbReference type="Pfam" id="PF06762">
    <property type="entry name" value="LMF1"/>
    <property type="match status" value="1"/>
</dbReference>
<keyword evidence="7" id="KW-0325">Glycoprotein</keyword>
<dbReference type="PANTHER" id="PTHR14463:SF5">
    <property type="entry name" value="LIPASE MATURATION FACTOR 2"/>
    <property type="match status" value="1"/>
</dbReference>
<evidence type="ECO:0000256" key="6">
    <source>
        <dbReference type="ARBA" id="ARBA00023136"/>
    </source>
</evidence>
<evidence type="ECO:0000259" key="11">
    <source>
        <dbReference type="Pfam" id="PF25179"/>
    </source>
</evidence>
<dbReference type="GO" id="GO:0005789">
    <property type="term" value="C:endoplasmic reticulum membrane"/>
    <property type="evidence" value="ECO:0007669"/>
    <property type="project" value="UniProtKB-SubCell"/>
</dbReference>
<evidence type="ECO:0000256" key="4">
    <source>
        <dbReference type="ARBA" id="ARBA00022824"/>
    </source>
</evidence>
<evidence type="ECO:0000256" key="8">
    <source>
        <dbReference type="ARBA" id="ARBA00040643"/>
    </source>
</evidence>
<evidence type="ECO:0000313" key="13">
    <source>
        <dbReference type="Proteomes" id="UP001146120"/>
    </source>
</evidence>
<keyword evidence="5 9" id="KW-1133">Transmembrane helix</keyword>
<accession>A0AAV2Z8L4</accession>
<feature type="transmembrane region" description="Helical" evidence="9">
    <location>
        <begin position="395"/>
        <end position="417"/>
    </location>
</feature>
<reference evidence="12" key="2">
    <citation type="journal article" date="2023" name="Microbiol Resour">
        <title>Decontamination and Annotation of the Draft Genome Sequence of the Oomycete Lagenidium giganteum ARSEF 373.</title>
        <authorList>
            <person name="Morgan W.R."/>
            <person name="Tartar A."/>
        </authorList>
    </citation>
    <scope>NUCLEOTIDE SEQUENCE</scope>
    <source>
        <strain evidence="12">ARSEF 373</strain>
    </source>
</reference>
<evidence type="ECO:0000256" key="5">
    <source>
        <dbReference type="ARBA" id="ARBA00022989"/>
    </source>
</evidence>
<feature type="transmembrane region" description="Helical" evidence="9">
    <location>
        <begin position="134"/>
        <end position="154"/>
    </location>
</feature>